<dbReference type="EMBL" id="PGLV01000001">
    <property type="protein sequence ID" value="POZ57398.1"/>
    <property type="molecule type" value="Genomic_DNA"/>
</dbReference>
<protein>
    <submittedName>
        <fullName evidence="2">Uncharacterized protein</fullName>
    </submittedName>
</protein>
<organism evidence="2 3">
    <name type="scientific">Lysinibacillus sphaericus</name>
    <name type="common">Bacillus sphaericus</name>
    <dbReference type="NCBI Taxonomy" id="1421"/>
    <lineage>
        <taxon>Bacteria</taxon>
        <taxon>Bacillati</taxon>
        <taxon>Bacillota</taxon>
        <taxon>Bacilli</taxon>
        <taxon>Bacillales</taxon>
        <taxon>Bacillaceae</taxon>
        <taxon>Lysinibacillus</taxon>
    </lineage>
</organism>
<feature type="transmembrane region" description="Helical" evidence="1">
    <location>
        <begin position="7"/>
        <end position="25"/>
    </location>
</feature>
<keyword evidence="1" id="KW-0812">Transmembrane</keyword>
<reference evidence="2 3" key="1">
    <citation type="submission" date="2017-11" db="EMBL/GenBank/DDBJ databases">
        <title>Genome sequence of Lysinibacillus sphaericus, a lignin-degrading bacteria isolated from municipal solid waste soil.</title>
        <authorList>
            <person name="Persinoti G.F."/>
            <person name="Paixao D.A."/>
            <person name="Bugg T.D."/>
            <person name="Squina F.M."/>
        </authorList>
    </citation>
    <scope>NUCLEOTIDE SEQUENCE [LARGE SCALE GENOMIC DNA]</scope>
    <source>
        <strain evidence="2 3">A1</strain>
    </source>
</reference>
<sequence>MKYIKGLYGALVLMMVVMLISTTILQDQYSGIAMFICLGLFLIGTAFFLNAKQLKGKNESL</sequence>
<evidence type="ECO:0000313" key="2">
    <source>
        <dbReference type="EMBL" id="POZ57398.1"/>
    </source>
</evidence>
<dbReference type="RefSeq" id="WP_103977202.1">
    <property type="nucleotide sequence ID" value="NZ_PGLV01000001.1"/>
</dbReference>
<feature type="transmembrane region" description="Helical" evidence="1">
    <location>
        <begin position="31"/>
        <end position="51"/>
    </location>
</feature>
<evidence type="ECO:0000256" key="1">
    <source>
        <dbReference type="SAM" id="Phobius"/>
    </source>
</evidence>
<accession>A0A2S5D350</accession>
<keyword evidence="1" id="KW-1133">Transmembrane helix</keyword>
<keyword evidence="3" id="KW-1185">Reference proteome</keyword>
<dbReference type="AlphaFoldDB" id="A0A2S5D350"/>
<evidence type="ECO:0000313" key="3">
    <source>
        <dbReference type="Proteomes" id="UP000237319"/>
    </source>
</evidence>
<keyword evidence="1" id="KW-0472">Membrane</keyword>
<gene>
    <name evidence="2" type="ORF">LYSIN_02182</name>
</gene>
<dbReference type="Proteomes" id="UP000237319">
    <property type="component" value="Unassembled WGS sequence"/>
</dbReference>
<proteinExistence type="predicted"/>
<name>A0A2S5D350_LYSSH</name>
<comment type="caution">
    <text evidence="2">The sequence shown here is derived from an EMBL/GenBank/DDBJ whole genome shotgun (WGS) entry which is preliminary data.</text>
</comment>